<feature type="binding site" description="proximal binding residue" evidence="4">
    <location>
        <position position="309"/>
    </location>
    <ligand>
        <name>heme b</name>
        <dbReference type="ChEBI" id="CHEBI:60344"/>
    </ligand>
    <ligandPart>
        <name>Fe</name>
        <dbReference type="ChEBI" id="CHEBI:18248"/>
    </ligandPart>
</feature>
<dbReference type="InterPro" id="IPR037217">
    <property type="entry name" value="Trp/Indoleamine_2_3_dOase-like"/>
</dbReference>
<evidence type="ECO:0000256" key="4">
    <source>
        <dbReference type="PIRSR" id="PIRSR600898-1"/>
    </source>
</evidence>
<keyword evidence="5" id="KW-0560">Oxidoreductase</keyword>
<evidence type="ECO:0000313" key="6">
    <source>
        <dbReference type="EMBL" id="KAH0557142.1"/>
    </source>
</evidence>
<dbReference type="GO" id="GO:0020037">
    <property type="term" value="F:heme binding"/>
    <property type="evidence" value="ECO:0007669"/>
    <property type="project" value="UniProtKB-UniRule"/>
</dbReference>
<evidence type="ECO:0000313" key="7">
    <source>
        <dbReference type="Proteomes" id="UP000750711"/>
    </source>
</evidence>
<dbReference type="AlphaFoldDB" id="A0A9P8RNH7"/>
<sequence>MIPPIPIPEDYRVSTQHGFLPAELPLTLLPDPYYNKWEAVVANLQALLLSKRLREVAEGLPVLSTSRLKGEPEWRRAYVLLAFMAHAYIWGGDKPQDRLPPSISIPLLSVSAYLELPPVATYAAVCLWNYRPIFPNEPIDNIENLSTVNTFTGSLDESWFYVVSIAIEARGAPIIPLMLKAIAAARIGDSRVVAECLRSFAERLDGLCSLLQRMYEACDPHVFYHRIRPFLAGSKNMGDAGLPNGVMYVDENGQETWRQYSGGPHRRFLEHVSTVANIRDYVESHRSDRALCVAFDSCLAMLRTFRDKHIQMVSRYIIIKSRESRTSSRSISPRSAPQPINIAAASTRSTQKGGKPIGQRLRGTGGTALIPFLKQARDETGEPAIDAWARRLLSNGGDDVARLSKLDEHANGEVEVVGLAGTWAMDDSEGGLCHW</sequence>
<evidence type="ECO:0000256" key="3">
    <source>
        <dbReference type="ARBA" id="ARBA00023004"/>
    </source>
</evidence>
<dbReference type="PANTHER" id="PTHR28657:SF5">
    <property type="entry name" value="INDOLEAMINE 2,3-DIOXYGENASE"/>
    <property type="match status" value="1"/>
</dbReference>
<comment type="catalytic activity">
    <reaction evidence="5">
        <text>L-tryptophan + O2 = N-formyl-L-kynurenine</text>
        <dbReference type="Rhea" id="RHEA:24536"/>
        <dbReference type="ChEBI" id="CHEBI:15379"/>
        <dbReference type="ChEBI" id="CHEBI:57912"/>
        <dbReference type="ChEBI" id="CHEBI:58629"/>
    </reaction>
</comment>
<evidence type="ECO:0000256" key="1">
    <source>
        <dbReference type="ARBA" id="ARBA00007119"/>
    </source>
</evidence>
<gene>
    <name evidence="6" type="ORF">GP486_005070</name>
</gene>
<comment type="function">
    <text evidence="5">Produces N-formyl-kynurenine through the oxidation of tryptophan.</text>
</comment>
<keyword evidence="3 4" id="KW-0408">Iron</keyword>
<comment type="similarity">
    <text evidence="1 5">Belongs to the indoleamine 2,3-dioxygenase family.</text>
</comment>
<reference evidence="6" key="1">
    <citation type="submission" date="2021-03" db="EMBL/GenBank/DDBJ databases">
        <title>Comparative genomics and phylogenomic investigation of the class Geoglossomycetes provide insights into ecological specialization and systematics.</title>
        <authorList>
            <person name="Melie T."/>
            <person name="Pirro S."/>
            <person name="Miller A.N."/>
            <person name="Quandt A."/>
        </authorList>
    </citation>
    <scope>NUCLEOTIDE SEQUENCE</scope>
    <source>
        <strain evidence="6">CAQ_001_2017</strain>
    </source>
</reference>
<dbReference type="Proteomes" id="UP000750711">
    <property type="component" value="Unassembled WGS sequence"/>
</dbReference>
<organism evidence="6 7">
    <name type="scientific">Trichoglossum hirsutum</name>
    <dbReference type="NCBI Taxonomy" id="265104"/>
    <lineage>
        <taxon>Eukaryota</taxon>
        <taxon>Fungi</taxon>
        <taxon>Dikarya</taxon>
        <taxon>Ascomycota</taxon>
        <taxon>Pezizomycotina</taxon>
        <taxon>Geoglossomycetes</taxon>
        <taxon>Geoglossales</taxon>
        <taxon>Geoglossaceae</taxon>
        <taxon>Trichoglossum</taxon>
    </lineage>
</organism>
<dbReference type="Gene3D" id="1.20.58.480">
    <property type="match status" value="1"/>
</dbReference>
<dbReference type="InterPro" id="IPR000898">
    <property type="entry name" value="Indolamine_dOase"/>
</dbReference>
<keyword evidence="4 5" id="KW-0349">Heme</keyword>
<evidence type="ECO:0000256" key="2">
    <source>
        <dbReference type="ARBA" id="ARBA00022723"/>
    </source>
</evidence>
<proteinExistence type="inferred from homology"/>
<dbReference type="PANTHER" id="PTHR28657">
    <property type="entry name" value="INDOLEAMINE 2,3-DIOXYGENASE"/>
    <property type="match status" value="1"/>
</dbReference>
<dbReference type="GO" id="GO:0033754">
    <property type="term" value="F:indoleamine 2,3-dioxygenase activity"/>
    <property type="evidence" value="ECO:0007669"/>
    <property type="project" value="UniProtKB-EC"/>
</dbReference>
<dbReference type="GO" id="GO:0019441">
    <property type="term" value="P:L-tryptophan catabolic process to kynurenine"/>
    <property type="evidence" value="ECO:0007669"/>
    <property type="project" value="UniProtKB-UniRule"/>
</dbReference>
<dbReference type="SUPFAM" id="SSF140959">
    <property type="entry name" value="Indolic compounds 2,3-dioxygenase-like"/>
    <property type="match status" value="1"/>
</dbReference>
<keyword evidence="2 4" id="KW-0479">Metal-binding</keyword>
<comment type="caution">
    <text evidence="6">The sequence shown here is derived from an EMBL/GenBank/DDBJ whole genome shotgun (WGS) entry which is preliminary data.</text>
</comment>
<name>A0A9P8RNH7_9PEZI</name>
<evidence type="ECO:0000256" key="5">
    <source>
        <dbReference type="RuleBase" id="RU369119"/>
    </source>
</evidence>
<keyword evidence="5" id="KW-0223">Dioxygenase</keyword>
<dbReference type="EMBL" id="JAGHQM010000897">
    <property type="protein sequence ID" value="KAH0557142.1"/>
    <property type="molecule type" value="Genomic_DNA"/>
</dbReference>
<dbReference type="EC" id="1.13.11.52" evidence="5"/>
<dbReference type="GO" id="GO:0034354">
    <property type="term" value="P:'de novo' NAD+ biosynthetic process from L-tryptophan"/>
    <property type="evidence" value="ECO:0007669"/>
    <property type="project" value="TreeGrafter"/>
</dbReference>
<dbReference type="GO" id="GO:0046872">
    <property type="term" value="F:metal ion binding"/>
    <property type="evidence" value="ECO:0007669"/>
    <property type="project" value="UniProtKB-UniRule"/>
</dbReference>
<dbReference type="Pfam" id="PF01231">
    <property type="entry name" value="IDO"/>
    <property type="match status" value="1"/>
</dbReference>
<dbReference type="GO" id="GO:0005737">
    <property type="term" value="C:cytoplasm"/>
    <property type="evidence" value="ECO:0007669"/>
    <property type="project" value="TreeGrafter"/>
</dbReference>
<accession>A0A9P8RNH7</accession>
<keyword evidence="7" id="KW-1185">Reference proteome</keyword>
<protein>
    <recommendedName>
        <fullName evidence="5">Indoleamine 2,3-dioxygenase</fullName>
        <ecNumber evidence="5">1.13.11.52</ecNumber>
    </recommendedName>
</protein>